<dbReference type="InterPro" id="IPR003781">
    <property type="entry name" value="CoA-bd"/>
</dbReference>
<dbReference type="PANTHER" id="PTHR33303:SF2">
    <property type="entry name" value="COA-BINDING DOMAIN-CONTAINING PROTEIN"/>
    <property type="match status" value="1"/>
</dbReference>
<dbReference type="STRING" id="1121338.CLTEP_15140"/>
<evidence type="ECO:0000259" key="1">
    <source>
        <dbReference type="SMART" id="SM00881"/>
    </source>
</evidence>
<dbReference type="EMBL" id="LTBA01000014">
    <property type="protein sequence ID" value="KYH34586.1"/>
    <property type="molecule type" value="Genomic_DNA"/>
</dbReference>
<dbReference type="SMART" id="SM00881">
    <property type="entry name" value="CoA_binding"/>
    <property type="match status" value="1"/>
</dbReference>
<evidence type="ECO:0000313" key="3">
    <source>
        <dbReference type="Proteomes" id="UP000075531"/>
    </source>
</evidence>
<dbReference type="OrthoDB" id="9804695at2"/>
<dbReference type="Pfam" id="PF13380">
    <property type="entry name" value="CoA_binding_2"/>
    <property type="match status" value="1"/>
</dbReference>
<proteinExistence type="predicted"/>
<keyword evidence="3" id="KW-1185">Reference proteome</keyword>
<sequence>MKASEMLDYKNWAVVGSVTNNMKYAYKILFALKNSGYTVKGVNPRAKEDEICKSLSEVDYKIDVLDLCINPKVGIEIVKEAKELGIDKILIQPGAESEEILNYCKENNITAVQGCALVELSNRK</sequence>
<dbReference type="PATRIC" id="fig|1121338.3.peg.1558"/>
<organism evidence="2 3">
    <name type="scientific">Clostridium tepidiprofundi DSM 19306</name>
    <dbReference type="NCBI Taxonomy" id="1121338"/>
    <lineage>
        <taxon>Bacteria</taxon>
        <taxon>Bacillati</taxon>
        <taxon>Bacillota</taxon>
        <taxon>Clostridia</taxon>
        <taxon>Eubacteriales</taxon>
        <taxon>Clostridiaceae</taxon>
        <taxon>Clostridium</taxon>
    </lineage>
</organism>
<dbReference type="PANTHER" id="PTHR33303">
    <property type="entry name" value="CYTOPLASMIC PROTEIN-RELATED"/>
    <property type="match status" value="1"/>
</dbReference>
<dbReference type="Gene3D" id="3.40.50.720">
    <property type="entry name" value="NAD(P)-binding Rossmann-like Domain"/>
    <property type="match status" value="1"/>
</dbReference>
<accession>A0A151B3X0</accession>
<comment type="caution">
    <text evidence="2">The sequence shown here is derived from an EMBL/GenBank/DDBJ whole genome shotgun (WGS) entry which is preliminary data.</text>
</comment>
<gene>
    <name evidence="2" type="ORF">CLTEP_15140</name>
</gene>
<dbReference type="Proteomes" id="UP000075531">
    <property type="component" value="Unassembled WGS sequence"/>
</dbReference>
<name>A0A151B3X0_9CLOT</name>
<dbReference type="InterPro" id="IPR036291">
    <property type="entry name" value="NAD(P)-bd_dom_sf"/>
</dbReference>
<evidence type="ECO:0000313" key="2">
    <source>
        <dbReference type="EMBL" id="KYH34586.1"/>
    </source>
</evidence>
<dbReference type="RefSeq" id="WP_066824884.1">
    <property type="nucleotide sequence ID" value="NZ_LTBA01000014.1"/>
</dbReference>
<dbReference type="AlphaFoldDB" id="A0A151B3X0"/>
<dbReference type="SUPFAM" id="SSF51735">
    <property type="entry name" value="NAD(P)-binding Rossmann-fold domains"/>
    <property type="match status" value="1"/>
</dbReference>
<protein>
    <recommendedName>
        <fullName evidence="1">CoA-binding domain-containing protein</fullName>
    </recommendedName>
</protein>
<reference evidence="2 3" key="1">
    <citation type="submission" date="2016-02" db="EMBL/GenBank/DDBJ databases">
        <title>Genome sequence of Clostridium tepidiprofundi DSM 19306.</title>
        <authorList>
            <person name="Poehlein A."/>
            <person name="Daniel R."/>
        </authorList>
    </citation>
    <scope>NUCLEOTIDE SEQUENCE [LARGE SCALE GENOMIC DNA]</scope>
    <source>
        <strain evidence="2 3">DSM 19306</strain>
    </source>
</reference>
<feature type="domain" description="CoA-binding" evidence="1">
    <location>
        <begin position="6"/>
        <end position="95"/>
    </location>
</feature>